<name>A0AAP0K6J9_9MAGN</name>
<keyword evidence="1" id="KW-0472">Membrane</keyword>
<feature type="transmembrane region" description="Helical" evidence="1">
    <location>
        <begin position="12"/>
        <end position="31"/>
    </location>
</feature>
<dbReference type="Proteomes" id="UP001417504">
    <property type="component" value="Unassembled WGS sequence"/>
</dbReference>
<dbReference type="PANTHER" id="PTHR31694:SF26">
    <property type="entry name" value="OS05G0151100 PROTEIN"/>
    <property type="match status" value="1"/>
</dbReference>
<protein>
    <recommendedName>
        <fullName evidence="4">Desiccation-related protein PCC13-62</fullName>
    </recommendedName>
</protein>
<organism evidence="2 3">
    <name type="scientific">Stephania japonica</name>
    <dbReference type="NCBI Taxonomy" id="461633"/>
    <lineage>
        <taxon>Eukaryota</taxon>
        <taxon>Viridiplantae</taxon>
        <taxon>Streptophyta</taxon>
        <taxon>Embryophyta</taxon>
        <taxon>Tracheophyta</taxon>
        <taxon>Spermatophyta</taxon>
        <taxon>Magnoliopsida</taxon>
        <taxon>Ranunculales</taxon>
        <taxon>Menispermaceae</taxon>
        <taxon>Menispermoideae</taxon>
        <taxon>Cissampelideae</taxon>
        <taxon>Stephania</taxon>
    </lineage>
</organism>
<evidence type="ECO:0000313" key="3">
    <source>
        <dbReference type="Proteomes" id="UP001417504"/>
    </source>
</evidence>
<dbReference type="InterPro" id="IPR052965">
    <property type="entry name" value="Pigment-catalase-like"/>
</dbReference>
<keyword evidence="1" id="KW-1133">Transmembrane helix</keyword>
<evidence type="ECO:0008006" key="4">
    <source>
        <dbReference type="Google" id="ProtNLM"/>
    </source>
</evidence>
<dbReference type="EMBL" id="JBBNAE010000002">
    <property type="protein sequence ID" value="KAK9146926.1"/>
    <property type="molecule type" value="Genomic_DNA"/>
</dbReference>
<keyword evidence="1" id="KW-0812">Transmembrane</keyword>
<evidence type="ECO:0000256" key="1">
    <source>
        <dbReference type="SAM" id="Phobius"/>
    </source>
</evidence>
<keyword evidence="3" id="KW-1185">Reference proteome</keyword>
<gene>
    <name evidence="2" type="ORF">Sjap_006829</name>
</gene>
<feature type="transmembrane region" description="Helical" evidence="1">
    <location>
        <begin position="155"/>
        <end position="175"/>
    </location>
</feature>
<dbReference type="AlphaFoldDB" id="A0AAP0K6J9"/>
<comment type="caution">
    <text evidence="2">The sequence shown here is derived from an EMBL/GenBank/DDBJ whole genome shotgun (WGS) entry which is preliminary data.</text>
</comment>
<dbReference type="PANTHER" id="PTHR31694">
    <property type="entry name" value="DESICCATION-LIKE PROTEIN"/>
    <property type="match status" value="1"/>
</dbReference>
<reference evidence="2 3" key="1">
    <citation type="submission" date="2024-01" db="EMBL/GenBank/DDBJ databases">
        <title>Genome assemblies of Stephania.</title>
        <authorList>
            <person name="Yang L."/>
        </authorList>
    </citation>
    <scope>NUCLEOTIDE SEQUENCE [LARGE SCALE GENOMIC DNA]</scope>
    <source>
        <strain evidence="2">QJT</strain>
        <tissue evidence="2">Leaf</tissue>
    </source>
</reference>
<accession>A0AAP0K6J9</accession>
<evidence type="ECO:0000313" key="2">
    <source>
        <dbReference type="EMBL" id="KAK9146926.1"/>
    </source>
</evidence>
<sequence length="313" mass="33986">MAPSKSHISITTFFPLTFMVFFNLMISYSVAHDHHIGVHPNDVDALQFALNLEHLEADFFLHGSSGRGLEDFAPELVGGGPPPIGASKANLDNLTKDIITEFGFEEVGHLRIIKATVGGFPRPQLDLSPHNFAKIFDDAFGQPLSPPFDPYNSSLNYMLASYVIPYMGILGYVGANPSLNGHKTKRLLAGLLGVEAGQDAVIRSYLFERASEIVQPYNHTVAEFTDRVSKLRNKLANNGVKDEGIVVPLGRGAENKTSTNVLSADYNSLSYSRTPAEILRVLYGSGSEHTPGGFLPKGGDGKIAKSFLHKNDS</sequence>
<dbReference type="Pfam" id="PF13668">
    <property type="entry name" value="Ferritin_2"/>
    <property type="match status" value="1"/>
</dbReference>
<proteinExistence type="predicted"/>